<protein>
    <submittedName>
        <fullName evidence="1">Uncharacterized protein</fullName>
    </submittedName>
</protein>
<organism evidence="1">
    <name type="scientific">marine metagenome</name>
    <dbReference type="NCBI Taxonomy" id="408172"/>
    <lineage>
        <taxon>unclassified sequences</taxon>
        <taxon>metagenomes</taxon>
        <taxon>ecological metagenomes</taxon>
    </lineage>
</organism>
<dbReference type="EMBL" id="UINC01229019">
    <property type="protein sequence ID" value="SVE60572.1"/>
    <property type="molecule type" value="Genomic_DNA"/>
</dbReference>
<dbReference type="AlphaFoldDB" id="A0A383EUG2"/>
<proteinExistence type="predicted"/>
<gene>
    <name evidence="1" type="ORF">METZ01_LOCUS513426</name>
</gene>
<evidence type="ECO:0000313" key="1">
    <source>
        <dbReference type="EMBL" id="SVE60572.1"/>
    </source>
</evidence>
<name>A0A383EUG2_9ZZZZ</name>
<reference evidence="1" key="1">
    <citation type="submission" date="2018-05" db="EMBL/GenBank/DDBJ databases">
        <authorList>
            <person name="Lanie J.A."/>
            <person name="Ng W.-L."/>
            <person name="Kazmierczak K.M."/>
            <person name="Andrzejewski T.M."/>
            <person name="Davidsen T.M."/>
            <person name="Wayne K.J."/>
            <person name="Tettelin H."/>
            <person name="Glass J.I."/>
            <person name="Rusch D."/>
            <person name="Podicherti R."/>
            <person name="Tsui H.-C.T."/>
            <person name="Winkler M.E."/>
        </authorList>
    </citation>
    <scope>NUCLEOTIDE SEQUENCE</scope>
</reference>
<accession>A0A383EUG2</accession>
<sequence length="42" mass="4707">MGNVNFLKEGKFILCSKCLDNTPHEPAFGICQRCGTQYSNEL</sequence>